<sequence>YSRVFSTGRRSYVRQFNELYYARLNELKPHVLRHAEKRWSGKGIKHTLKALNVEAGETTYIVGTVFIDSSKKPSTLEQVEKEHWISDPEISEGYRNGAETVFLEDESGRIVLVGDVVNKSLLVSGIVAAMLGKETPDGSFEVVDMCFAGMAPQIALPDVTEDKYVAFVSGLSASVECPVTLEMQMLAEYLCGTLGAASAQQPLPAQIVQVVVAGNILSLPTPPLGHTEDARANDRSATSALVSAIDSYLADIAAVVPLALMPGAQDPADTSLPQQPIHRSMFAQCKQYSGFRSLSNPAFLEVDGHVLLGSSGQNVDDIGRYVGLPNNGSGDSPCELAARSLQWRHIAPSAPDTLWCYPFSDRDPFILAQSPHVYFIGGQDLFDSGEALGADGQHTTVVTVPKFAQTHSIVLLNLRNMKCATARMASMSAYYTSSSTAGPRKPLGKSSPLANSFSLIEYDRDLRFLIMDCPTNNTIALYLKEFVRLNVTDVVRVCEPTYLRERLETHGVRVHDLPFKDGDVPPASVLKQWLDLVNERLGEAVSESADQPVPKTIAVHCVAGLGRAPVLVAVALIEKGMDPLDSIEHVRHKRRGAFNNRQITYLADQYKRTAASKHAKVRASPMNSMASPHASASPAGSGSAVPAPKSFFRKMFGSSH</sequence>
<organism evidence="1 2">
    <name type="scientific">Coemansia linderi</name>
    <dbReference type="NCBI Taxonomy" id="2663919"/>
    <lineage>
        <taxon>Eukaryota</taxon>
        <taxon>Fungi</taxon>
        <taxon>Fungi incertae sedis</taxon>
        <taxon>Zoopagomycota</taxon>
        <taxon>Kickxellomycotina</taxon>
        <taxon>Kickxellomycetes</taxon>
        <taxon>Kickxellales</taxon>
        <taxon>Kickxellaceae</taxon>
        <taxon>Coemansia</taxon>
    </lineage>
</organism>
<reference evidence="1" key="1">
    <citation type="submission" date="2022-07" db="EMBL/GenBank/DDBJ databases">
        <title>Phylogenomic reconstructions and comparative analyses of Kickxellomycotina fungi.</title>
        <authorList>
            <person name="Reynolds N.K."/>
            <person name="Stajich J.E."/>
            <person name="Barry K."/>
            <person name="Grigoriev I.V."/>
            <person name="Crous P."/>
            <person name="Smith M.E."/>
        </authorList>
    </citation>
    <scope>NUCLEOTIDE SEQUENCE</scope>
    <source>
        <strain evidence="1">BCRC 34191</strain>
    </source>
</reference>
<evidence type="ECO:0000313" key="2">
    <source>
        <dbReference type="Proteomes" id="UP001140066"/>
    </source>
</evidence>
<proteinExistence type="predicted"/>
<evidence type="ECO:0000313" key="1">
    <source>
        <dbReference type="EMBL" id="KAJ2789143.1"/>
    </source>
</evidence>
<dbReference type="Proteomes" id="UP001140066">
    <property type="component" value="Unassembled WGS sequence"/>
</dbReference>
<dbReference type="EMBL" id="JANBUK010000657">
    <property type="protein sequence ID" value="KAJ2789143.1"/>
    <property type="molecule type" value="Genomic_DNA"/>
</dbReference>
<feature type="non-terminal residue" evidence="1">
    <location>
        <position position="1"/>
    </location>
</feature>
<gene>
    <name evidence="1" type="primary">cdc1</name>
    <name evidence="1" type="ORF">GGI18_002573</name>
</gene>
<comment type="caution">
    <text evidence="1">The sequence shown here is derived from an EMBL/GenBank/DDBJ whole genome shotgun (WGS) entry which is preliminary data.</text>
</comment>
<keyword evidence="2" id="KW-1185">Reference proteome</keyword>
<accession>A0ACC1KFS3</accession>
<name>A0ACC1KFS3_9FUNG</name>
<protein>
    <submittedName>
        <fullName evidence="1">DNA polymerase delta small subunit Cdc1</fullName>
    </submittedName>
</protein>